<comment type="subcellular location">
    <subcellularLocation>
        <location evidence="1 5">Cytoplasm</location>
    </subcellularLocation>
</comment>
<dbReference type="InterPro" id="IPR002778">
    <property type="entry name" value="Signal_recog_particle_SRP19"/>
</dbReference>
<evidence type="ECO:0000256" key="1">
    <source>
        <dbReference type="ARBA" id="ARBA00004496"/>
    </source>
</evidence>
<reference evidence="7 9" key="1">
    <citation type="submission" date="2016-04" db="EMBL/GenBank/DDBJ databases">
        <title>Genome sequence of Methanosphaera cuniculi DSM 4103.</title>
        <authorList>
            <person name="Poehlein A."/>
            <person name="Seedorf H."/>
            <person name="Daniel R."/>
        </authorList>
    </citation>
    <scope>NUCLEOTIDE SEQUENCE [LARGE SCALE GENOMIC DNA]</scope>
    <source>
        <strain evidence="7 9">DSM 4103</strain>
    </source>
</reference>
<dbReference type="Pfam" id="PF01922">
    <property type="entry name" value="SRP19"/>
    <property type="match status" value="1"/>
</dbReference>
<dbReference type="GO" id="GO:0006617">
    <property type="term" value="P:SRP-dependent cotranslational protein targeting to membrane, signal sequence recognition"/>
    <property type="evidence" value="ECO:0007669"/>
    <property type="project" value="TreeGrafter"/>
</dbReference>
<dbReference type="OrthoDB" id="56356at2157"/>
<evidence type="ECO:0000256" key="4">
    <source>
        <dbReference type="ARBA" id="ARBA00023274"/>
    </source>
</evidence>
<sequence length="94" mass="11104">METIIWPIYIDSSVSRKQGRKISQQEGVEEPKTREITQALRKLKLNYTVDHSKSYPSSWWKKSGRVVVNQDQKTKLELLRAIAKNVKYIRRESK</sequence>
<dbReference type="PANTHER" id="PTHR17453">
    <property type="entry name" value="SIGNAL RECOGNITION PARTICLE 19 KD PROTEIN"/>
    <property type="match status" value="1"/>
</dbReference>
<evidence type="ECO:0000256" key="5">
    <source>
        <dbReference type="HAMAP-Rule" id="MF_00305"/>
    </source>
</evidence>
<dbReference type="SUPFAM" id="SSF69695">
    <property type="entry name" value="SRP19"/>
    <property type="match status" value="1"/>
</dbReference>
<keyword evidence="3 5" id="KW-0733">Signal recognition particle</keyword>
<dbReference type="InterPro" id="IPR022938">
    <property type="entry name" value="SRP19_arc-type"/>
</dbReference>
<dbReference type="RefSeq" id="WP_095609183.1">
    <property type="nucleotide sequence ID" value="NZ_CAUHCB010000003.1"/>
</dbReference>
<evidence type="ECO:0000313" key="6">
    <source>
        <dbReference type="EMBL" id="PAV06751.1"/>
    </source>
</evidence>
<evidence type="ECO:0000256" key="2">
    <source>
        <dbReference type="ARBA" id="ARBA00022490"/>
    </source>
</evidence>
<keyword evidence="8" id="KW-1185">Reference proteome</keyword>
<accession>A0A2A2HB86</accession>
<evidence type="ECO:0000256" key="3">
    <source>
        <dbReference type="ARBA" id="ARBA00023135"/>
    </source>
</evidence>
<reference evidence="6 8" key="2">
    <citation type="journal article" date="2017" name="BMC Genomics">
        <title>Genomic analysis of methanogenic archaea reveals a shift towards energy conservation.</title>
        <authorList>
            <person name="Gilmore S.P."/>
            <person name="Henske J.K."/>
            <person name="Sexton J.A."/>
            <person name="Solomon K.V."/>
            <person name="Seppala S."/>
            <person name="Yoo J.I."/>
            <person name="Huyett L.M."/>
            <person name="Pressman A."/>
            <person name="Cogan J.Z."/>
            <person name="Kivenson V."/>
            <person name="Peng X."/>
            <person name="Tan Y."/>
            <person name="Valentine D.L."/>
            <person name="O'Malley M.A."/>
        </authorList>
    </citation>
    <scope>NUCLEOTIDE SEQUENCE [LARGE SCALE GENOMIC DNA]</scope>
    <source>
        <strain evidence="6 8">1R-7</strain>
    </source>
</reference>
<dbReference type="EMBL" id="LMVN01000026">
    <property type="protein sequence ID" value="PAV06751.1"/>
    <property type="molecule type" value="Genomic_DNA"/>
</dbReference>
<name>A0A2A2HB86_9EURY</name>
<dbReference type="Gene3D" id="3.30.56.30">
    <property type="entry name" value="Signal recognition particle, SRP19-like subunit"/>
    <property type="match status" value="1"/>
</dbReference>
<keyword evidence="2 5" id="KW-0963">Cytoplasm</keyword>
<comment type="similarity">
    <text evidence="5">Belongs to the SRP19 family.</text>
</comment>
<proteinExistence type="inferred from homology"/>
<dbReference type="EMBL" id="LWMS01000048">
    <property type="protein sequence ID" value="PWL07498.1"/>
    <property type="molecule type" value="Genomic_DNA"/>
</dbReference>
<dbReference type="PANTHER" id="PTHR17453:SF0">
    <property type="entry name" value="SIGNAL RECOGNITION PARTICLE 19 KDA PROTEIN"/>
    <property type="match status" value="1"/>
</dbReference>
<comment type="subunit">
    <text evidence="5">Part of the signal recognition particle protein translocation system, which is composed of SRP and FtsY. Archaeal SRP consists of a 7S RNA molecule of 300 nucleotides and two protein subunits: SRP54 and SRP19.</text>
</comment>
<gene>
    <name evidence="5" type="primary">srp19</name>
    <name evidence="6" type="ORF">ASJ82_06255</name>
    <name evidence="7" type="ORF">MSCUN_15800</name>
</gene>
<protein>
    <recommendedName>
        <fullName evidence="5">Signal recognition particle 19 kDa protein</fullName>
        <shortName evidence="5">SRP19</shortName>
    </recommendedName>
</protein>
<dbReference type="GO" id="GO:0008312">
    <property type="term" value="F:7S RNA binding"/>
    <property type="evidence" value="ECO:0007669"/>
    <property type="project" value="UniProtKB-UniRule"/>
</dbReference>
<evidence type="ECO:0000313" key="9">
    <source>
        <dbReference type="Proteomes" id="UP000246004"/>
    </source>
</evidence>
<dbReference type="Proteomes" id="UP000217528">
    <property type="component" value="Unassembled WGS sequence"/>
</dbReference>
<organism evidence="6 8">
    <name type="scientific">Methanosphaera cuniculi</name>
    <dbReference type="NCBI Taxonomy" id="1077256"/>
    <lineage>
        <taxon>Archaea</taxon>
        <taxon>Methanobacteriati</taxon>
        <taxon>Methanobacteriota</taxon>
        <taxon>Methanomada group</taxon>
        <taxon>Methanobacteria</taxon>
        <taxon>Methanobacteriales</taxon>
        <taxon>Methanobacteriaceae</taxon>
        <taxon>Methanosphaera</taxon>
    </lineage>
</organism>
<evidence type="ECO:0000313" key="7">
    <source>
        <dbReference type="EMBL" id="PWL07498.1"/>
    </source>
</evidence>
<comment type="caution">
    <text evidence="6">The sequence shown here is derived from an EMBL/GenBank/DDBJ whole genome shotgun (WGS) entry which is preliminary data.</text>
</comment>
<dbReference type="HAMAP" id="MF_00305">
    <property type="entry name" value="SRP19"/>
    <property type="match status" value="1"/>
</dbReference>
<comment type="function">
    <text evidence="5">Involved in targeting and insertion of nascent membrane proteins into the cytoplasmic membrane. Binds directly to 7S RNA and mediates binding of the 54 kDa subunit of the SRP.</text>
</comment>
<keyword evidence="5" id="KW-0694">RNA-binding</keyword>
<dbReference type="Proteomes" id="UP000246004">
    <property type="component" value="Unassembled WGS sequence"/>
</dbReference>
<dbReference type="AlphaFoldDB" id="A0A2A2HB86"/>
<dbReference type="InterPro" id="IPR036521">
    <property type="entry name" value="SRP19-like_sf"/>
</dbReference>
<evidence type="ECO:0000313" key="8">
    <source>
        <dbReference type="Proteomes" id="UP000217528"/>
    </source>
</evidence>
<keyword evidence="4 5" id="KW-0687">Ribonucleoprotein</keyword>
<dbReference type="GO" id="GO:0048500">
    <property type="term" value="C:signal recognition particle"/>
    <property type="evidence" value="ECO:0007669"/>
    <property type="project" value="UniProtKB-UniRule"/>
</dbReference>